<feature type="region of interest" description="Disordered" evidence="2">
    <location>
        <begin position="1"/>
        <end position="29"/>
    </location>
</feature>
<protein>
    <submittedName>
        <fullName evidence="3">CoA transferase</fullName>
    </submittedName>
</protein>
<dbReference type="PANTHER" id="PTHR48207:SF3">
    <property type="entry name" value="SUCCINATE--HYDROXYMETHYLGLUTARATE COA-TRANSFERASE"/>
    <property type="match status" value="1"/>
</dbReference>
<dbReference type="InterPro" id="IPR003673">
    <property type="entry name" value="CoA-Trfase_fam_III"/>
</dbReference>
<dbReference type="Pfam" id="PF02515">
    <property type="entry name" value="CoA_transf_3"/>
    <property type="match status" value="1"/>
</dbReference>
<dbReference type="RefSeq" id="WP_188479790.1">
    <property type="nucleotide sequence ID" value="NZ_BMFJ01000004.1"/>
</dbReference>
<sequence length="430" mass="45047">MNSTFGTGRAEEARPAGPGTAQDTTAGDGDGFRPLAGLRVVDLSQVLAGPFATYQLALLGAEVLKIEKPGEGDWTRNGGPDMTLGARGMGLNFLAHNAAKKSVTLDLKAPAGLAALRRLIASADIFVENFKPGVADRLGLGFEAVRELRPDIVYCSVSAFGHDGPLSPRPAYDHVIQGMCGIMLTTGKKGDGPTKVGAPYVDYATGMNAAMAIMAGLAEVRRTGRAVRLDVAMMDTALMLMASLVTQHLTAGWQPSQNGNEAWSQSPSSGAFQTADGVLMLAANNDRQFRLLCAATGRDDILADPRWSDPATRMSEAASLREELVALFMTRSAAEWETLLDGTGVPAGRVRSLDEMVAEDQFAARDLVSEMSLDGHDGPVHVPNLPFKANGANLHPDTAPSLLGADTEAVLAAAGLGPEEIASLRAAGII</sequence>
<dbReference type="Gene3D" id="3.30.1540.10">
    <property type="entry name" value="formyl-coa transferase, domain 3"/>
    <property type="match status" value="1"/>
</dbReference>
<reference evidence="4" key="1">
    <citation type="journal article" date="2019" name="Int. J. Syst. Evol. Microbiol.">
        <title>The Global Catalogue of Microorganisms (GCM) 10K type strain sequencing project: providing services to taxonomists for standard genome sequencing and annotation.</title>
        <authorList>
            <consortium name="The Broad Institute Genomics Platform"/>
            <consortium name="The Broad Institute Genome Sequencing Center for Infectious Disease"/>
            <person name="Wu L."/>
            <person name="Ma J."/>
        </authorList>
    </citation>
    <scope>NUCLEOTIDE SEQUENCE [LARGE SCALE GENOMIC DNA]</scope>
    <source>
        <strain evidence="4">CGMCC 1.12664</strain>
    </source>
</reference>
<keyword evidence="4" id="KW-1185">Reference proteome</keyword>
<evidence type="ECO:0000313" key="3">
    <source>
        <dbReference type="EMBL" id="GGE51516.1"/>
    </source>
</evidence>
<dbReference type="InterPro" id="IPR044855">
    <property type="entry name" value="CoA-Trfase_III_dom3_sf"/>
</dbReference>
<evidence type="ECO:0000256" key="1">
    <source>
        <dbReference type="ARBA" id="ARBA00022679"/>
    </source>
</evidence>
<dbReference type="AlphaFoldDB" id="A0A917EL32"/>
<accession>A0A917EL32</accession>
<evidence type="ECO:0000313" key="4">
    <source>
        <dbReference type="Proteomes" id="UP000612855"/>
    </source>
</evidence>
<comment type="caution">
    <text evidence="3">The sequence shown here is derived from an EMBL/GenBank/DDBJ whole genome shotgun (WGS) entry which is preliminary data.</text>
</comment>
<dbReference type="Gene3D" id="3.40.50.10540">
    <property type="entry name" value="Crotonobetainyl-coa:carnitine coa-transferase, domain 1"/>
    <property type="match status" value="1"/>
</dbReference>
<name>A0A917EL32_9RHOB</name>
<dbReference type="PANTHER" id="PTHR48207">
    <property type="entry name" value="SUCCINATE--HYDROXYMETHYLGLUTARATE COA-TRANSFERASE"/>
    <property type="match status" value="1"/>
</dbReference>
<gene>
    <name evidence="3" type="ORF">GCM10011360_43090</name>
</gene>
<dbReference type="InterPro" id="IPR023606">
    <property type="entry name" value="CoA-Trfase_III_dom_1_sf"/>
</dbReference>
<dbReference type="SUPFAM" id="SSF89796">
    <property type="entry name" value="CoA-transferase family III (CaiB/BaiF)"/>
    <property type="match status" value="1"/>
</dbReference>
<dbReference type="Proteomes" id="UP000612855">
    <property type="component" value="Unassembled WGS sequence"/>
</dbReference>
<dbReference type="EMBL" id="BMFJ01000004">
    <property type="protein sequence ID" value="GGE51516.1"/>
    <property type="molecule type" value="Genomic_DNA"/>
</dbReference>
<dbReference type="GO" id="GO:0008410">
    <property type="term" value="F:CoA-transferase activity"/>
    <property type="evidence" value="ECO:0007669"/>
    <property type="project" value="TreeGrafter"/>
</dbReference>
<dbReference type="InterPro" id="IPR050483">
    <property type="entry name" value="CoA-transferase_III_domain"/>
</dbReference>
<proteinExistence type="predicted"/>
<organism evidence="3 4">
    <name type="scientific">Primorskyibacter flagellatus</name>
    <dbReference type="NCBI Taxonomy" id="1387277"/>
    <lineage>
        <taxon>Bacteria</taxon>
        <taxon>Pseudomonadati</taxon>
        <taxon>Pseudomonadota</taxon>
        <taxon>Alphaproteobacteria</taxon>
        <taxon>Rhodobacterales</taxon>
        <taxon>Roseobacteraceae</taxon>
        <taxon>Primorskyibacter</taxon>
    </lineage>
</organism>
<keyword evidence="1 3" id="KW-0808">Transferase</keyword>
<evidence type="ECO:0000256" key="2">
    <source>
        <dbReference type="SAM" id="MobiDB-lite"/>
    </source>
</evidence>